<dbReference type="PANTHER" id="PTHR43404">
    <property type="entry name" value="LIPOPOLYSACCHARIDE CHOLINEPHOSPHOTRANSFERASE LICD"/>
    <property type="match status" value="1"/>
</dbReference>
<accession>K1QE68</accession>
<dbReference type="InParanoid" id="K1QE68"/>
<dbReference type="HOGENOM" id="CLU_872252_0_0_1"/>
<name>K1QE68_MAGGI</name>
<dbReference type="InterPro" id="IPR007074">
    <property type="entry name" value="LicD/FKTN/FKRP_NTP_transf"/>
</dbReference>
<dbReference type="GO" id="GO:0016740">
    <property type="term" value="F:transferase activity"/>
    <property type="evidence" value="ECO:0007669"/>
    <property type="project" value="UniProtKB-KW"/>
</dbReference>
<evidence type="ECO:0000313" key="2">
    <source>
        <dbReference type="EMBL" id="EKC35207.1"/>
    </source>
</evidence>
<sequence>MRRKLYKFCVVGGASMAVVLVVMILRLLFQSRTTIDLSERTTTNDRLQCTSVKVKSCSGFQLKEEILCVTANMIASIDTQRAETIVSTVPQNLSFFDVRELKKLDILLRLFIDVCKKEKISFMLYGGSLLGSYRHHGKIPWDDDVDILVGSKFKERLRQIIETESDWSNFLSVRTDALSQWKVYRKVDDYWPFIDVFFYDENQTHLWDTAPQYRGRFVYHTKDVFPLEFRLFNGLCMPVPKNIRVILEQNYDVDRCQSPSFNHLTNSRVPSKRRLNLPCNKLYAWFPFVFRNTDNHQMFSEVLKINNSIISFYKRYEKK</sequence>
<organism evidence="2">
    <name type="scientific">Magallana gigas</name>
    <name type="common">Pacific oyster</name>
    <name type="synonym">Crassostrea gigas</name>
    <dbReference type="NCBI Taxonomy" id="29159"/>
    <lineage>
        <taxon>Eukaryota</taxon>
        <taxon>Metazoa</taxon>
        <taxon>Spiralia</taxon>
        <taxon>Lophotrochozoa</taxon>
        <taxon>Mollusca</taxon>
        <taxon>Bivalvia</taxon>
        <taxon>Autobranchia</taxon>
        <taxon>Pteriomorphia</taxon>
        <taxon>Ostreida</taxon>
        <taxon>Ostreoidea</taxon>
        <taxon>Ostreidae</taxon>
        <taxon>Magallana</taxon>
    </lineage>
</organism>
<dbReference type="Pfam" id="PF04991">
    <property type="entry name" value="LicD"/>
    <property type="match status" value="1"/>
</dbReference>
<evidence type="ECO:0000259" key="1">
    <source>
        <dbReference type="Pfam" id="PF04991"/>
    </source>
</evidence>
<dbReference type="InterPro" id="IPR052942">
    <property type="entry name" value="LPS_cholinephosphotransferase"/>
</dbReference>
<dbReference type="PANTHER" id="PTHR43404:SF1">
    <property type="entry name" value="MNN4P"/>
    <property type="match status" value="1"/>
</dbReference>
<dbReference type="GO" id="GO:0009100">
    <property type="term" value="P:glycoprotein metabolic process"/>
    <property type="evidence" value="ECO:0007669"/>
    <property type="project" value="UniProtKB-ARBA"/>
</dbReference>
<gene>
    <name evidence="2" type="ORF">CGI_10016136</name>
</gene>
<dbReference type="AlphaFoldDB" id="K1QE68"/>
<protein>
    <submittedName>
        <fullName evidence="2">Lipopolysaccharide cholinephosphotransferase licD</fullName>
    </submittedName>
</protein>
<reference evidence="2" key="1">
    <citation type="journal article" date="2012" name="Nature">
        <title>The oyster genome reveals stress adaptation and complexity of shell formation.</title>
        <authorList>
            <person name="Zhang G."/>
            <person name="Fang X."/>
            <person name="Guo X."/>
            <person name="Li L."/>
            <person name="Luo R."/>
            <person name="Xu F."/>
            <person name="Yang P."/>
            <person name="Zhang L."/>
            <person name="Wang X."/>
            <person name="Qi H."/>
            <person name="Xiong Z."/>
            <person name="Que H."/>
            <person name="Xie Y."/>
            <person name="Holland P.W."/>
            <person name="Paps J."/>
            <person name="Zhu Y."/>
            <person name="Wu F."/>
            <person name="Chen Y."/>
            <person name="Wang J."/>
            <person name="Peng C."/>
            <person name="Meng J."/>
            <person name="Yang L."/>
            <person name="Liu J."/>
            <person name="Wen B."/>
            <person name="Zhang N."/>
            <person name="Huang Z."/>
            <person name="Zhu Q."/>
            <person name="Feng Y."/>
            <person name="Mount A."/>
            <person name="Hedgecock D."/>
            <person name="Xu Z."/>
            <person name="Liu Y."/>
            <person name="Domazet-Loso T."/>
            <person name="Du Y."/>
            <person name="Sun X."/>
            <person name="Zhang S."/>
            <person name="Liu B."/>
            <person name="Cheng P."/>
            <person name="Jiang X."/>
            <person name="Li J."/>
            <person name="Fan D."/>
            <person name="Wang W."/>
            <person name="Fu W."/>
            <person name="Wang T."/>
            <person name="Wang B."/>
            <person name="Zhang J."/>
            <person name="Peng Z."/>
            <person name="Li Y."/>
            <person name="Li N."/>
            <person name="Wang J."/>
            <person name="Chen M."/>
            <person name="He Y."/>
            <person name="Tan F."/>
            <person name="Song X."/>
            <person name="Zheng Q."/>
            <person name="Huang R."/>
            <person name="Yang H."/>
            <person name="Du X."/>
            <person name="Chen L."/>
            <person name="Yang M."/>
            <person name="Gaffney P.M."/>
            <person name="Wang S."/>
            <person name="Luo L."/>
            <person name="She Z."/>
            <person name="Ming Y."/>
            <person name="Huang W."/>
            <person name="Zhang S."/>
            <person name="Huang B."/>
            <person name="Zhang Y."/>
            <person name="Qu T."/>
            <person name="Ni P."/>
            <person name="Miao G."/>
            <person name="Wang J."/>
            <person name="Wang Q."/>
            <person name="Steinberg C.E."/>
            <person name="Wang H."/>
            <person name="Li N."/>
            <person name="Qian L."/>
            <person name="Zhang G."/>
            <person name="Li Y."/>
            <person name="Yang H."/>
            <person name="Liu X."/>
            <person name="Wang J."/>
            <person name="Yin Y."/>
            <person name="Wang J."/>
        </authorList>
    </citation>
    <scope>NUCLEOTIDE SEQUENCE [LARGE SCALE GENOMIC DNA]</scope>
    <source>
        <strain evidence="2">05x7-T-G4-1.051#20</strain>
    </source>
</reference>
<keyword evidence="2" id="KW-0808">Transferase</keyword>
<feature type="domain" description="LicD/FKTN/FKRP nucleotidyltransferase" evidence="1">
    <location>
        <begin position="115"/>
        <end position="182"/>
    </location>
</feature>
<proteinExistence type="predicted"/>
<dbReference type="EMBL" id="JH817194">
    <property type="protein sequence ID" value="EKC35207.1"/>
    <property type="molecule type" value="Genomic_DNA"/>
</dbReference>